<sequence>MPITLVRHAMPVVDPSVPAHTWGLSEQGRHAAAGLRLPPGPCHHTASAEPKAAQTIHATRPHATVHIDPAFGEILRPHDPTLTGEQHRAQAAAYLSGTDHPGWETRAQAITRFDDAVHRHATHPGHLIIATHGMVMTLWLTTVLDLPDPVAYWRALAFPDTVTLQTPHRRPAAS</sequence>
<dbReference type="SUPFAM" id="SSF53254">
    <property type="entry name" value="Phosphoglycerate mutase-like"/>
    <property type="match status" value="1"/>
</dbReference>
<dbReference type="Pfam" id="PF00300">
    <property type="entry name" value="His_Phos_1"/>
    <property type="match status" value="1"/>
</dbReference>
<organism evidence="1 2">
    <name type="scientific">Actinorhabdospora filicis</name>
    <dbReference type="NCBI Taxonomy" id="1785913"/>
    <lineage>
        <taxon>Bacteria</taxon>
        <taxon>Bacillati</taxon>
        <taxon>Actinomycetota</taxon>
        <taxon>Actinomycetes</taxon>
        <taxon>Micromonosporales</taxon>
        <taxon>Micromonosporaceae</taxon>
        <taxon>Actinorhabdospora</taxon>
    </lineage>
</organism>
<reference evidence="1" key="1">
    <citation type="submission" date="2023-03" db="EMBL/GenBank/DDBJ databases">
        <title>Actinorhabdospora filicis NBRC 111898.</title>
        <authorList>
            <person name="Ichikawa N."/>
            <person name="Sato H."/>
            <person name="Tonouchi N."/>
        </authorList>
    </citation>
    <scope>NUCLEOTIDE SEQUENCE</scope>
    <source>
        <strain evidence="1">NBRC 111898</strain>
    </source>
</reference>
<protein>
    <recommendedName>
        <fullName evidence="3">Histidine phosphatase family protein</fullName>
    </recommendedName>
</protein>
<dbReference type="InterPro" id="IPR029033">
    <property type="entry name" value="His_PPase_superfam"/>
</dbReference>
<proteinExistence type="predicted"/>
<dbReference type="InterPro" id="IPR013078">
    <property type="entry name" value="His_Pase_superF_clade-1"/>
</dbReference>
<dbReference type="AlphaFoldDB" id="A0A9W6SMQ3"/>
<evidence type="ECO:0000313" key="2">
    <source>
        <dbReference type="Proteomes" id="UP001165079"/>
    </source>
</evidence>
<dbReference type="RefSeq" id="WP_285663947.1">
    <property type="nucleotide sequence ID" value="NZ_BSTX01000002.1"/>
</dbReference>
<dbReference type="Gene3D" id="3.40.50.1240">
    <property type="entry name" value="Phosphoglycerate mutase-like"/>
    <property type="match status" value="1"/>
</dbReference>
<keyword evidence="2" id="KW-1185">Reference proteome</keyword>
<gene>
    <name evidence="1" type="ORF">Afil01_36150</name>
</gene>
<comment type="caution">
    <text evidence="1">The sequence shown here is derived from an EMBL/GenBank/DDBJ whole genome shotgun (WGS) entry which is preliminary data.</text>
</comment>
<evidence type="ECO:0008006" key="3">
    <source>
        <dbReference type="Google" id="ProtNLM"/>
    </source>
</evidence>
<evidence type="ECO:0000313" key="1">
    <source>
        <dbReference type="EMBL" id="GLZ78808.1"/>
    </source>
</evidence>
<accession>A0A9W6SMQ3</accession>
<name>A0A9W6SMQ3_9ACTN</name>
<dbReference type="Proteomes" id="UP001165079">
    <property type="component" value="Unassembled WGS sequence"/>
</dbReference>
<dbReference type="EMBL" id="BSTX01000002">
    <property type="protein sequence ID" value="GLZ78808.1"/>
    <property type="molecule type" value="Genomic_DNA"/>
</dbReference>